<reference evidence="1" key="2">
    <citation type="journal article" date="2015" name="Fish Shellfish Immunol.">
        <title>Early steps in the European eel (Anguilla anguilla)-Vibrio vulnificus interaction in the gills: Role of the RtxA13 toxin.</title>
        <authorList>
            <person name="Callol A."/>
            <person name="Pajuelo D."/>
            <person name="Ebbesson L."/>
            <person name="Teles M."/>
            <person name="MacKenzie S."/>
            <person name="Amaro C."/>
        </authorList>
    </citation>
    <scope>NUCLEOTIDE SEQUENCE</scope>
</reference>
<proteinExistence type="predicted"/>
<organism evidence="1">
    <name type="scientific">Anguilla anguilla</name>
    <name type="common">European freshwater eel</name>
    <name type="synonym">Muraena anguilla</name>
    <dbReference type="NCBI Taxonomy" id="7936"/>
    <lineage>
        <taxon>Eukaryota</taxon>
        <taxon>Metazoa</taxon>
        <taxon>Chordata</taxon>
        <taxon>Craniata</taxon>
        <taxon>Vertebrata</taxon>
        <taxon>Euteleostomi</taxon>
        <taxon>Actinopterygii</taxon>
        <taxon>Neopterygii</taxon>
        <taxon>Teleostei</taxon>
        <taxon>Anguilliformes</taxon>
        <taxon>Anguillidae</taxon>
        <taxon>Anguilla</taxon>
    </lineage>
</organism>
<dbReference type="EMBL" id="GBXM01011653">
    <property type="protein sequence ID" value="JAH96924.1"/>
    <property type="molecule type" value="Transcribed_RNA"/>
</dbReference>
<name>A0A0E9X2X6_ANGAN</name>
<evidence type="ECO:0000313" key="1">
    <source>
        <dbReference type="EMBL" id="JAH96924.1"/>
    </source>
</evidence>
<reference evidence="1" key="1">
    <citation type="submission" date="2014-11" db="EMBL/GenBank/DDBJ databases">
        <authorList>
            <person name="Amaro Gonzalez C."/>
        </authorList>
    </citation>
    <scope>NUCLEOTIDE SEQUENCE</scope>
</reference>
<dbReference type="AlphaFoldDB" id="A0A0E9X2X6"/>
<protein>
    <submittedName>
        <fullName evidence="1">Uncharacterized protein</fullName>
    </submittedName>
</protein>
<accession>A0A0E9X2X6</accession>
<sequence length="73" mass="8866">MFYHKTEYQQIPLKHGFSLHVVHKQLNLIHLLSPYYWCQAQKNKINNNKNKIKTSMRTKERDRDHFVSLILNS</sequence>